<proteinExistence type="predicted"/>
<evidence type="ECO:0000256" key="1">
    <source>
        <dbReference type="SAM" id="MobiDB-lite"/>
    </source>
</evidence>
<protein>
    <submittedName>
        <fullName evidence="2">Uncharacterized protein</fullName>
    </submittedName>
</protein>
<dbReference type="Proteomes" id="UP001500192">
    <property type="component" value="Unassembled WGS sequence"/>
</dbReference>
<dbReference type="EMBL" id="BAABIB010000017">
    <property type="protein sequence ID" value="GAA5153619.1"/>
    <property type="molecule type" value="Genomic_DNA"/>
</dbReference>
<keyword evidence="3" id="KW-1185">Reference proteome</keyword>
<sequence length="88" mass="9198">MPEEANPGKSILAEGPAAPAIQGRRVLVPATVRRAGLTGERRTVRSAAPSLRRAATTLPGEWAAVRPEAPTARPARTPAAPAEFPTPR</sequence>
<evidence type="ECO:0000313" key="3">
    <source>
        <dbReference type="Proteomes" id="UP001500192"/>
    </source>
</evidence>
<comment type="caution">
    <text evidence="2">The sequence shown here is derived from an EMBL/GenBank/DDBJ whole genome shotgun (WGS) entry which is preliminary data.</text>
</comment>
<name>A0ABP9Q171_9PSEU</name>
<reference evidence="3" key="1">
    <citation type="journal article" date="2019" name="Int. J. Syst. Evol. Microbiol.">
        <title>The Global Catalogue of Microorganisms (GCM) 10K type strain sequencing project: providing services to taxonomists for standard genome sequencing and annotation.</title>
        <authorList>
            <consortium name="The Broad Institute Genomics Platform"/>
            <consortium name="The Broad Institute Genome Sequencing Center for Infectious Disease"/>
            <person name="Wu L."/>
            <person name="Ma J."/>
        </authorList>
    </citation>
    <scope>NUCLEOTIDE SEQUENCE [LARGE SCALE GENOMIC DNA]</scope>
    <source>
        <strain evidence="3">JCM 18054</strain>
    </source>
</reference>
<accession>A0ABP9Q171</accession>
<feature type="region of interest" description="Disordered" evidence="1">
    <location>
        <begin position="59"/>
        <end position="88"/>
    </location>
</feature>
<gene>
    <name evidence="2" type="ORF">GCM10023214_06940</name>
</gene>
<evidence type="ECO:0000313" key="2">
    <source>
        <dbReference type="EMBL" id="GAA5153619.1"/>
    </source>
</evidence>
<feature type="compositionally biased region" description="Low complexity" evidence="1">
    <location>
        <begin position="63"/>
        <end position="88"/>
    </location>
</feature>
<organism evidence="2 3">
    <name type="scientific">Amycolatopsis dongchuanensis</name>
    <dbReference type="NCBI Taxonomy" id="1070866"/>
    <lineage>
        <taxon>Bacteria</taxon>
        <taxon>Bacillati</taxon>
        <taxon>Actinomycetota</taxon>
        <taxon>Actinomycetes</taxon>
        <taxon>Pseudonocardiales</taxon>
        <taxon>Pseudonocardiaceae</taxon>
        <taxon>Amycolatopsis</taxon>
    </lineage>
</organism>